<gene>
    <name evidence="5" type="ORF">FRACA_430009</name>
</gene>
<dbReference type="GO" id="GO:0052621">
    <property type="term" value="F:diguanylate cyclase activity"/>
    <property type="evidence" value="ECO:0007669"/>
    <property type="project" value="TreeGrafter"/>
</dbReference>
<dbReference type="SUPFAM" id="SSF55073">
    <property type="entry name" value="Nucleotide cyclase"/>
    <property type="match status" value="1"/>
</dbReference>
<keyword evidence="2" id="KW-1133">Transmembrane helix</keyword>
<evidence type="ECO:0000259" key="4">
    <source>
        <dbReference type="PROSITE" id="PS51832"/>
    </source>
</evidence>
<name>A0A2I2KX85_9ACTN</name>
<evidence type="ECO:0000313" key="6">
    <source>
        <dbReference type="Proteomes" id="UP000234331"/>
    </source>
</evidence>
<dbReference type="FunFam" id="3.30.70.270:FF:000001">
    <property type="entry name" value="Diguanylate cyclase domain protein"/>
    <property type="match status" value="1"/>
</dbReference>
<dbReference type="InterPro" id="IPR050469">
    <property type="entry name" value="Diguanylate_Cyclase"/>
</dbReference>
<feature type="transmembrane region" description="Helical" evidence="2">
    <location>
        <begin position="175"/>
        <end position="198"/>
    </location>
</feature>
<dbReference type="PANTHER" id="PTHR45138">
    <property type="entry name" value="REGULATORY COMPONENTS OF SENSORY TRANSDUCTION SYSTEM"/>
    <property type="match status" value="1"/>
</dbReference>
<dbReference type="InterPro" id="IPR037522">
    <property type="entry name" value="HD_GYP_dom"/>
</dbReference>
<dbReference type="CDD" id="cd00077">
    <property type="entry name" value="HDc"/>
    <property type="match status" value="1"/>
</dbReference>
<accession>A0A2I2KX85</accession>
<dbReference type="Proteomes" id="UP000234331">
    <property type="component" value="Unassembled WGS sequence"/>
</dbReference>
<dbReference type="PANTHER" id="PTHR45138:SF9">
    <property type="entry name" value="DIGUANYLATE CYCLASE DGCM-RELATED"/>
    <property type="match status" value="1"/>
</dbReference>
<protein>
    <recommendedName>
        <fullName evidence="7">Diguanylate cyclase</fullName>
    </recommendedName>
</protein>
<dbReference type="SMART" id="SM00267">
    <property type="entry name" value="GGDEF"/>
    <property type="match status" value="1"/>
</dbReference>
<dbReference type="Gene3D" id="1.10.3210.10">
    <property type="entry name" value="Hypothetical protein af1432"/>
    <property type="match status" value="1"/>
</dbReference>
<evidence type="ECO:0008006" key="7">
    <source>
        <dbReference type="Google" id="ProtNLM"/>
    </source>
</evidence>
<feature type="domain" description="HD-GYP" evidence="4">
    <location>
        <begin position="629"/>
        <end position="829"/>
    </location>
</feature>
<feature type="domain" description="GGDEF" evidence="3">
    <location>
        <begin position="407"/>
        <end position="550"/>
    </location>
</feature>
<dbReference type="InterPro" id="IPR000160">
    <property type="entry name" value="GGDEF_dom"/>
</dbReference>
<feature type="transmembrane region" description="Helical" evidence="2">
    <location>
        <begin position="204"/>
        <end position="228"/>
    </location>
</feature>
<organism evidence="5 6">
    <name type="scientific">Frankia canadensis</name>
    <dbReference type="NCBI Taxonomy" id="1836972"/>
    <lineage>
        <taxon>Bacteria</taxon>
        <taxon>Bacillati</taxon>
        <taxon>Actinomycetota</taxon>
        <taxon>Actinomycetes</taxon>
        <taxon>Frankiales</taxon>
        <taxon>Frankiaceae</taxon>
        <taxon>Frankia</taxon>
    </lineage>
</organism>
<feature type="transmembrane region" description="Helical" evidence="2">
    <location>
        <begin position="82"/>
        <end position="99"/>
    </location>
</feature>
<dbReference type="InterPro" id="IPR029787">
    <property type="entry name" value="Nucleotide_cyclase"/>
</dbReference>
<feature type="transmembrane region" description="Helical" evidence="2">
    <location>
        <begin position="348"/>
        <end position="367"/>
    </location>
</feature>
<dbReference type="PROSITE" id="PS50887">
    <property type="entry name" value="GGDEF"/>
    <property type="match status" value="1"/>
</dbReference>
<feature type="transmembrane region" description="Helical" evidence="2">
    <location>
        <begin position="111"/>
        <end position="134"/>
    </location>
</feature>
<keyword evidence="2" id="KW-0812">Transmembrane</keyword>
<dbReference type="NCBIfam" id="TIGR00254">
    <property type="entry name" value="GGDEF"/>
    <property type="match status" value="1"/>
</dbReference>
<dbReference type="Pfam" id="PF00990">
    <property type="entry name" value="GGDEF"/>
    <property type="match status" value="1"/>
</dbReference>
<dbReference type="SUPFAM" id="SSF109604">
    <property type="entry name" value="HD-domain/PDEase-like"/>
    <property type="match status" value="1"/>
</dbReference>
<feature type="transmembrane region" description="Helical" evidence="2">
    <location>
        <begin position="240"/>
        <end position="260"/>
    </location>
</feature>
<feature type="transmembrane region" description="Helical" evidence="2">
    <location>
        <begin position="280"/>
        <end position="297"/>
    </location>
</feature>
<dbReference type="InterPro" id="IPR003607">
    <property type="entry name" value="HD/PDEase_dom"/>
</dbReference>
<feature type="transmembrane region" description="Helical" evidence="2">
    <location>
        <begin position="318"/>
        <end position="336"/>
    </location>
</feature>
<feature type="region of interest" description="Disordered" evidence="1">
    <location>
        <begin position="820"/>
        <end position="856"/>
    </location>
</feature>
<keyword evidence="6" id="KW-1185">Reference proteome</keyword>
<sequence>MAPAHPSIRGAHRLPAGRPHRDGTGAVAVPNGSRAPTRRVMPNPPGRTWLARAWFAVPVVAALAAAMSVLLPACGAGLCLRLVVKLVLGLSATGALLVLRSRGTPGDARGWLLLVAGQLVYAGTAAVLLGLSQVDSVIVSATTRDVLVAAHYPLTAAGLVALLRARGALRDRVALLDTALLLAGGVLLAWTCLVGPVLRAHGVSGAGLVPALCTGVGLVVAAAAILLLASDREPSPAVSALAGGLLAALLADTVGMYAHRADDPGRHLPAAAGLLAGRDLGWSVSALLLIIAALHPVRGGLAVPGGHRGAPSAPPVRAGRGLVLVCAVGLVGPVTLGIEAARGGGPDTLVIAVAVAAIVLLIIARMAQMEADQRRLAITDGLTGLHTRRYLEAEMRVAARRARDSGTAMGLLLVDVDHFKSVNDRFGHPAGDRVLTEVARRLLAVTRPGDVVARYGGEEFALLAMDVRAEALADIAERLRLGIAREPMRIPPPSGDRDAAPPRPVPVTVSVGGALLPDHAADVFALVAVADRALYAAKDAGRNRIAIGSVAVGPTTARAPAAPGPAPTRTRVPARLPASTQMPASARTRAPEPHLPRVPRPGGIAMVLPESAAVEAATYAVTAALTPLLRGAPRRSLDAVESLCQVAAQVDEWHTPRVDGSAVACWLGEVLTALGYAAGPQRRARRAARLHNVGKILLPPEALGRLGPLDAEEWRLIRMHPVMGASLLARLPDLRAEAEIVAQQREWFAGGGYPTGVSGPRIRTEARVLAVCTAWAAMRGGRGERGPMSAAAAREQLWAARATQFDPDVVDVFLALEAQRRVGRSQPDDPPTPAPARWHRRSGVDGPIRSGAGASP</sequence>
<dbReference type="AlphaFoldDB" id="A0A2I2KX85"/>
<evidence type="ECO:0000259" key="3">
    <source>
        <dbReference type="PROSITE" id="PS50887"/>
    </source>
</evidence>
<feature type="transmembrane region" description="Helical" evidence="2">
    <location>
        <begin position="146"/>
        <end position="163"/>
    </location>
</feature>
<feature type="transmembrane region" description="Helical" evidence="2">
    <location>
        <begin position="49"/>
        <end position="70"/>
    </location>
</feature>
<dbReference type="Pfam" id="PF13487">
    <property type="entry name" value="HD_5"/>
    <property type="match status" value="1"/>
</dbReference>
<dbReference type="PROSITE" id="PS51832">
    <property type="entry name" value="HD_GYP"/>
    <property type="match status" value="1"/>
</dbReference>
<reference evidence="5 6" key="1">
    <citation type="submission" date="2017-06" db="EMBL/GenBank/DDBJ databases">
        <authorList>
            <person name="Kim H.J."/>
            <person name="Triplett B.A."/>
        </authorList>
    </citation>
    <scope>NUCLEOTIDE SEQUENCE [LARGE SCALE GENOMIC DNA]</scope>
    <source>
        <strain evidence="5">FRACA_ARgP5</strain>
    </source>
</reference>
<dbReference type="CDD" id="cd01949">
    <property type="entry name" value="GGDEF"/>
    <property type="match status" value="1"/>
</dbReference>
<evidence type="ECO:0000256" key="1">
    <source>
        <dbReference type="SAM" id="MobiDB-lite"/>
    </source>
</evidence>
<proteinExistence type="predicted"/>
<dbReference type="EMBL" id="FZMO01000368">
    <property type="protein sequence ID" value="SNQ50266.1"/>
    <property type="molecule type" value="Genomic_DNA"/>
</dbReference>
<dbReference type="InterPro" id="IPR043128">
    <property type="entry name" value="Rev_trsase/Diguanyl_cyclase"/>
</dbReference>
<keyword evidence="2" id="KW-0472">Membrane</keyword>
<evidence type="ECO:0000256" key="2">
    <source>
        <dbReference type="SAM" id="Phobius"/>
    </source>
</evidence>
<dbReference type="Gene3D" id="3.30.70.270">
    <property type="match status" value="1"/>
</dbReference>
<feature type="region of interest" description="Disordered" evidence="1">
    <location>
        <begin position="1"/>
        <end position="43"/>
    </location>
</feature>
<evidence type="ECO:0000313" key="5">
    <source>
        <dbReference type="EMBL" id="SNQ50266.1"/>
    </source>
</evidence>